<evidence type="ECO:0000256" key="6">
    <source>
        <dbReference type="ARBA" id="ARBA00022755"/>
    </source>
</evidence>
<evidence type="ECO:0000256" key="5">
    <source>
        <dbReference type="ARBA" id="ARBA00022679"/>
    </source>
</evidence>
<dbReference type="PIRSF" id="PIRSF000485">
    <property type="entry name" value="Amd_phspho_trans"/>
    <property type="match status" value="1"/>
</dbReference>
<keyword evidence="6 11" id="KW-0658">Purine biosynthesis</keyword>
<evidence type="ECO:0000256" key="4">
    <source>
        <dbReference type="ARBA" id="ARBA00022676"/>
    </source>
</evidence>
<dbReference type="SUPFAM" id="SSF56235">
    <property type="entry name" value="N-terminal nucleophile aminohydrolases (Ntn hydrolases)"/>
    <property type="match status" value="1"/>
</dbReference>
<dbReference type="SUPFAM" id="SSF53271">
    <property type="entry name" value="PRTase-like"/>
    <property type="match status" value="1"/>
</dbReference>
<keyword evidence="4 11" id="KW-0328">Glycosyltransferase</keyword>
<dbReference type="InterPro" id="IPR029057">
    <property type="entry name" value="PRTase-like"/>
</dbReference>
<comment type="similarity">
    <text evidence="2 11">In the C-terminal section; belongs to the purine/pyrimidine phosphoribosyltransferase family.</text>
</comment>
<dbReference type="CDD" id="cd00715">
    <property type="entry name" value="GPATase_N"/>
    <property type="match status" value="1"/>
</dbReference>
<comment type="caution">
    <text evidence="13">The sequence shown here is derived from an EMBL/GenBank/DDBJ whole genome shotgun (WGS) entry which is preliminary data.</text>
</comment>
<accession>A0ABN8MI77</accession>
<proteinExistence type="inferred from homology"/>
<dbReference type="Proteomes" id="UP001159427">
    <property type="component" value="Unassembled WGS sequence"/>
</dbReference>
<evidence type="ECO:0000256" key="7">
    <source>
        <dbReference type="ARBA" id="ARBA00022962"/>
    </source>
</evidence>
<keyword evidence="5 11" id="KW-0808">Transferase</keyword>
<evidence type="ECO:0000313" key="14">
    <source>
        <dbReference type="Proteomes" id="UP001159427"/>
    </source>
</evidence>
<feature type="domain" description="Glutamine amidotransferase type-2" evidence="12">
    <location>
        <begin position="11"/>
        <end position="271"/>
    </location>
</feature>
<dbReference type="InterPro" id="IPR000836">
    <property type="entry name" value="PRTase_dom"/>
</dbReference>
<sequence>MSDESGLTHACGVFACIRADGVPSEEVDVASIISLGLVSLQHRGQESAGIVTNDGKQFHQHKGMGLVNHIFQEQHIKSLPGHMGIGHTRYSTAGASELVNCQPFVVDTIHGHMAVGHNGELVNAKALRKKVLMQGTGLSTGSDSEVITQLLTATPPCGEPDGANWPGRIYQMMQLTQLSYSLVIMTQDCIYAVRDPHGNRPLCIGKLRNLNDSPELSRLGGEVVHSGYDSDCIDDSTLGWVVSSESCGFHSFGASMCREVKPGEIVELTTKGFRSMRIVSLPNPEKPMSFCIFEYVYFARPDSMFEGQMVYSVRQRCGKQLAIEAPVEAELVSTVPESATPAALGYSLHTGIPYVEVLTKNRYVGRTFIQPSNRLRKLGVARKFGPLSMNFKGKRVVLIDDSIVRGNTMGPIVKLLKQAGAKEVHIRVASPPLKHPCYMGINIPTREELIANKMSADELAKQLGADSLIYLTLEGLLTAVQSGIPSSAGKKEGHCTACLNGQYPVELDW</sequence>
<dbReference type="PROSITE" id="PS51278">
    <property type="entry name" value="GATASE_TYPE_2"/>
    <property type="match status" value="1"/>
</dbReference>
<comment type="pathway">
    <text evidence="1 11">Purine metabolism; IMP biosynthesis via de novo pathway; N(1)-(5-phospho-D-ribosyl)glycinamide from 5-phospho-alpha-D-ribose 1-diphosphate: step 1/2.</text>
</comment>
<dbReference type="InterPro" id="IPR029055">
    <property type="entry name" value="Ntn_hydrolases_N"/>
</dbReference>
<dbReference type="Gene3D" id="3.40.50.2020">
    <property type="match status" value="1"/>
</dbReference>
<dbReference type="HAMAP" id="MF_01931">
    <property type="entry name" value="PurF"/>
    <property type="match status" value="1"/>
</dbReference>
<dbReference type="Pfam" id="PF13522">
    <property type="entry name" value="GATase_6"/>
    <property type="match status" value="1"/>
</dbReference>
<protein>
    <recommendedName>
        <fullName evidence="8 11">Amidophosphoribosyltransferase</fullName>
        <shortName evidence="11">ATase</shortName>
        <ecNumber evidence="3 11">2.4.2.14</ecNumber>
    </recommendedName>
    <alternativeName>
        <fullName evidence="9 11">Glutamine phosphoribosylpyrophosphate amidotransferase</fullName>
    </alternativeName>
</protein>
<keyword evidence="14" id="KW-1185">Reference proteome</keyword>
<organism evidence="13 14">
    <name type="scientific">Porites evermanni</name>
    <dbReference type="NCBI Taxonomy" id="104178"/>
    <lineage>
        <taxon>Eukaryota</taxon>
        <taxon>Metazoa</taxon>
        <taxon>Cnidaria</taxon>
        <taxon>Anthozoa</taxon>
        <taxon>Hexacorallia</taxon>
        <taxon>Scleractinia</taxon>
        <taxon>Fungiina</taxon>
        <taxon>Poritidae</taxon>
        <taxon>Porites</taxon>
    </lineage>
</organism>
<dbReference type="PANTHER" id="PTHR11907">
    <property type="entry name" value="AMIDOPHOSPHORIBOSYLTRANSFERASE"/>
    <property type="match status" value="1"/>
</dbReference>
<dbReference type="EMBL" id="CALNXI010000569">
    <property type="protein sequence ID" value="CAH3029389.1"/>
    <property type="molecule type" value="Genomic_DNA"/>
</dbReference>
<evidence type="ECO:0000256" key="2">
    <source>
        <dbReference type="ARBA" id="ARBA00010138"/>
    </source>
</evidence>
<gene>
    <name evidence="13" type="ORF">PEVE_00036040</name>
</gene>
<name>A0ABN8MI77_9CNID</name>
<dbReference type="CDD" id="cd06223">
    <property type="entry name" value="PRTases_typeI"/>
    <property type="match status" value="1"/>
</dbReference>
<evidence type="ECO:0000256" key="3">
    <source>
        <dbReference type="ARBA" id="ARBA00011941"/>
    </source>
</evidence>
<evidence type="ECO:0000313" key="13">
    <source>
        <dbReference type="EMBL" id="CAH3029389.1"/>
    </source>
</evidence>
<dbReference type="Pfam" id="PF00156">
    <property type="entry name" value="Pribosyltran"/>
    <property type="match status" value="1"/>
</dbReference>
<evidence type="ECO:0000256" key="11">
    <source>
        <dbReference type="PIRNR" id="PIRNR000485"/>
    </source>
</evidence>
<evidence type="ECO:0000256" key="9">
    <source>
        <dbReference type="ARBA" id="ARBA00033776"/>
    </source>
</evidence>
<evidence type="ECO:0000256" key="1">
    <source>
        <dbReference type="ARBA" id="ARBA00005209"/>
    </source>
</evidence>
<dbReference type="InterPro" id="IPR005854">
    <property type="entry name" value="PurF"/>
</dbReference>
<keyword evidence="7" id="KW-0315">Glutamine amidotransferase</keyword>
<dbReference type="EC" id="2.4.2.14" evidence="3 11"/>
<evidence type="ECO:0000256" key="8">
    <source>
        <dbReference type="ARBA" id="ARBA00033770"/>
    </source>
</evidence>
<dbReference type="InterPro" id="IPR017932">
    <property type="entry name" value="GATase_2_dom"/>
</dbReference>
<dbReference type="Gene3D" id="3.60.20.10">
    <property type="entry name" value="Glutamine Phosphoribosylpyrophosphate, subunit 1, domain 1"/>
    <property type="match status" value="1"/>
</dbReference>
<dbReference type="InterPro" id="IPR035584">
    <property type="entry name" value="PurF_N"/>
</dbReference>
<evidence type="ECO:0000256" key="10">
    <source>
        <dbReference type="ARBA" id="ARBA00048545"/>
    </source>
</evidence>
<reference evidence="13 14" key="1">
    <citation type="submission" date="2022-05" db="EMBL/GenBank/DDBJ databases">
        <authorList>
            <consortium name="Genoscope - CEA"/>
            <person name="William W."/>
        </authorList>
    </citation>
    <scope>NUCLEOTIDE SEQUENCE [LARGE SCALE GENOMIC DNA]</scope>
</reference>
<comment type="catalytic activity">
    <reaction evidence="10">
        <text>5-phospho-beta-D-ribosylamine + L-glutamate + diphosphate = 5-phospho-alpha-D-ribose 1-diphosphate + L-glutamine + H2O</text>
        <dbReference type="Rhea" id="RHEA:14905"/>
        <dbReference type="ChEBI" id="CHEBI:15377"/>
        <dbReference type="ChEBI" id="CHEBI:29985"/>
        <dbReference type="ChEBI" id="CHEBI:33019"/>
        <dbReference type="ChEBI" id="CHEBI:58017"/>
        <dbReference type="ChEBI" id="CHEBI:58359"/>
        <dbReference type="ChEBI" id="CHEBI:58681"/>
        <dbReference type="EC" id="2.4.2.14"/>
    </reaction>
    <physiologicalReaction direction="right-to-left" evidence="10">
        <dbReference type="Rhea" id="RHEA:14907"/>
    </physiologicalReaction>
</comment>
<evidence type="ECO:0000259" key="12">
    <source>
        <dbReference type="PROSITE" id="PS51278"/>
    </source>
</evidence>